<feature type="domain" description="Fructose-1-6-bisphosphatase class I N-terminal" evidence="11">
    <location>
        <begin position="39"/>
        <end position="195"/>
    </location>
</feature>
<dbReference type="InterPro" id="IPR020548">
    <property type="entry name" value="Fructose_bisphosphatase_AS"/>
</dbReference>
<evidence type="ECO:0000313" key="14">
    <source>
        <dbReference type="Proteomes" id="UP000027180"/>
    </source>
</evidence>
<dbReference type="Proteomes" id="UP000027180">
    <property type="component" value="Plasmid pRetIE4771a"/>
</dbReference>
<evidence type="ECO:0000256" key="9">
    <source>
        <dbReference type="HAMAP-Rule" id="MF_01855"/>
    </source>
</evidence>
<dbReference type="PANTHER" id="PTHR11556:SF35">
    <property type="entry name" value="SEDOHEPTULOSE-1,7-BISPHOSPHATASE, CHLOROPLASTIC"/>
    <property type="match status" value="1"/>
</dbReference>
<dbReference type="Gene3D" id="3.30.540.10">
    <property type="entry name" value="Fructose-1,6-Bisphosphatase, subunit A, domain 1"/>
    <property type="match status" value="1"/>
</dbReference>
<name>A0A060I6W5_RHIET</name>
<accession>A0A060I6W5</accession>
<dbReference type="PIRSF" id="PIRSF500210">
    <property type="entry name" value="FBPtase"/>
    <property type="match status" value="1"/>
</dbReference>
<evidence type="ECO:0000256" key="10">
    <source>
        <dbReference type="RuleBase" id="RU000508"/>
    </source>
</evidence>
<dbReference type="SUPFAM" id="SSF56655">
    <property type="entry name" value="Carbohydrate phosphatase"/>
    <property type="match status" value="1"/>
</dbReference>
<gene>
    <name evidence="9 13" type="primary">fbp</name>
    <name evidence="13" type="ORF">IE4771_PA00086</name>
</gene>
<feature type="binding site" evidence="9">
    <location>
        <position position="120"/>
    </location>
    <ligand>
        <name>Mg(2+)</name>
        <dbReference type="ChEBI" id="CHEBI:18420"/>
        <label>2</label>
    </ligand>
</feature>
<dbReference type="GO" id="GO:0006000">
    <property type="term" value="P:fructose metabolic process"/>
    <property type="evidence" value="ECO:0007669"/>
    <property type="project" value="TreeGrafter"/>
</dbReference>
<evidence type="ECO:0000256" key="2">
    <source>
        <dbReference type="ARBA" id="ARBA00005215"/>
    </source>
</evidence>
<evidence type="ECO:0000313" key="13">
    <source>
        <dbReference type="EMBL" id="AIC29592.1"/>
    </source>
</evidence>
<feature type="binding site" evidence="9">
    <location>
        <position position="282"/>
    </location>
    <ligand>
        <name>Mg(2+)</name>
        <dbReference type="ChEBI" id="CHEBI:18420"/>
        <label>2</label>
    </ligand>
</feature>
<reference evidence="13 14" key="1">
    <citation type="submission" date="2013-12" db="EMBL/GenBank/DDBJ databases">
        <title>Complete genome sequence of Rhizobium etli bv. mimosae IE4771.</title>
        <authorList>
            <person name="Bustos P."/>
            <person name="Santamaria R.I."/>
            <person name="Lozano L."/>
            <person name="Ormeno-Orrillo E."/>
            <person name="Rogel M.A."/>
            <person name="Romero D."/>
            <person name="Cevallos M.A."/>
            <person name="Martinez-Romero E."/>
            <person name="Gonzalez V."/>
        </authorList>
    </citation>
    <scope>NUCLEOTIDE SEQUENCE [LARGE SCALE GENOMIC DNA]</scope>
    <source>
        <strain evidence="13 14">IE4771</strain>
        <plasmid evidence="14">Plasmid pRetIE4771a</plasmid>
    </source>
</reference>
<dbReference type="PRINTS" id="PR00115">
    <property type="entry name" value="F16BPHPHTASE"/>
</dbReference>
<dbReference type="GO" id="GO:0030388">
    <property type="term" value="P:fructose 1,6-bisphosphate metabolic process"/>
    <property type="evidence" value="ECO:0007669"/>
    <property type="project" value="TreeGrafter"/>
</dbReference>
<feature type="binding site" evidence="9">
    <location>
        <position position="120"/>
    </location>
    <ligand>
        <name>Mg(2+)</name>
        <dbReference type="ChEBI" id="CHEBI:18420"/>
        <label>1</label>
    </ligand>
</feature>
<evidence type="ECO:0000259" key="12">
    <source>
        <dbReference type="Pfam" id="PF18913"/>
    </source>
</evidence>
<dbReference type="GO" id="GO:0006002">
    <property type="term" value="P:fructose 6-phosphate metabolic process"/>
    <property type="evidence" value="ECO:0007669"/>
    <property type="project" value="TreeGrafter"/>
</dbReference>
<dbReference type="AlphaFoldDB" id="A0A060I6W5"/>
<dbReference type="GO" id="GO:0006094">
    <property type="term" value="P:gluconeogenesis"/>
    <property type="evidence" value="ECO:0007669"/>
    <property type="project" value="UniProtKB-UniRule"/>
</dbReference>
<comment type="subcellular location">
    <subcellularLocation>
        <location evidence="9">Cytoplasm</location>
    </subcellularLocation>
</comment>
<evidence type="ECO:0000256" key="4">
    <source>
        <dbReference type="ARBA" id="ARBA00022490"/>
    </source>
</evidence>
<sequence>MSAPATPGNDEAGVQYGSVDEYLSTWAGEDLSRQGVAALINGVLDAACLLSARIAAGSLEGDLAHLVGSNTDGDAQKAIDIASHELFIEILARAGAAKVLSEEADAPVMLNGQHFAVAIDPIDGSGNVGLGTPVGTIFSIMPFCEAEDPFLTPGKRQAAAGYVSFGNTVDLGFSVGEGVLLATMHPQTGEFLIVKRQVQIPRDTSELAYNASNHRHLHPAMSLYLQDCLTGKEGTRGRDFNMRWLGSAVGELHRILIRGGVFFYAGDKRPGFENGRLRLVYEASPIAFLIEQAGGRATDGTTAILDKIPTSHHCRTPLVFGSATEVDVIASYLNSNPTSE</sequence>
<comment type="cofactor">
    <cofactor evidence="9">
        <name>Mg(2+)</name>
        <dbReference type="ChEBI" id="CHEBI:18420"/>
    </cofactor>
    <text evidence="9">Binds 2 magnesium ions per subunit.</text>
</comment>
<keyword evidence="4 9" id="KW-0963">Cytoplasm</keyword>
<organism evidence="13 14">
    <name type="scientific">Rhizobium etli bv. mimosae str. IE4771</name>
    <dbReference type="NCBI Taxonomy" id="1432050"/>
    <lineage>
        <taxon>Bacteria</taxon>
        <taxon>Pseudomonadati</taxon>
        <taxon>Pseudomonadota</taxon>
        <taxon>Alphaproteobacteria</taxon>
        <taxon>Hyphomicrobiales</taxon>
        <taxon>Rhizobiaceae</taxon>
        <taxon>Rhizobium/Agrobacterium group</taxon>
        <taxon>Rhizobium</taxon>
    </lineage>
</organism>
<keyword evidence="6 9" id="KW-0378">Hydrolase</keyword>
<dbReference type="GO" id="GO:0042132">
    <property type="term" value="F:fructose 1,6-bisphosphate 1-phosphatase activity"/>
    <property type="evidence" value="ECO:0007669"/>
    <property type="project" value="UniProtKB-UniRule"/>
</dbReference>
<dbReference type="Gene3D" id="3.40.190.80">
    <property type="match status" value="1"/>
</dbReference>
<keyword evidence="8 9" id="KW-0119">Carbohydrate metabolism</keyword>
<dbReference type="HOGENOM" id="CLU_039977_0_0_5"/>
<comment type="similarity">
    <text evidence="3 9 10">Belongs to the FBPase class 1 family.</text>
</comment>
<evidence type="ECO:0000256" key="5">
    <source>
        <dbReference type="ARBA" id="ARBA00022723"/>
    </source>
</evidence>
<dbReference type="GO" id="GO:0005986">
    <property type="term" value="P:sucrose biosynthetic process"/>
    <property type="evidence" value="ECO:0007669"/>
    <property type="project" value="TreeGrafter"/>
</dbReference>
<dbReference type="OrthoDB" id="9806756at2"/>
<comment type="pathway">
    <text evidence="2">Carbohydrate biosynthesis; Calvin cycle.</text>
</comment>
<evidence type="ECO:0000256" key="1">
    <source>
        <dbReference type="ARBA" id="ARBA00001273"/>
    </source>
</evidence>
<keyword evidence="13" id="KW-0614">Plasmid</keyword>
<dbReference type="PROSITE" id="PS00124">
    <property type="entry name" value="FBPASE"/>
    <property type="match status" value="1"/>
</dbReference>
<protein>
    <recommendedName>
        <fullName evidence="9">Fructose-1,6-bisphosphatase class 1</fullName>
        <shortName evidence="9">FBPase class 1</shortName>
        <ecNumber evidence="9">3.1.3.11</ecNumber>
    </recommendedName>
    <alternativeName>
        <fullName evidence="9">D-fructose-1,6-bisphosphate 1-phosphohydrolase class 1</fullName>
    </alternativeName>
</protein>
<proteinExistence type="inferred from homology"/>
<evidence type="ECO:0000256" key="3">
    <source>
        <dbReference type="ARBA" id="ARBA00010941"/>
    </source>
</evidence>
<keyword evidence="5 9" id="KW-0479">Metal-binding</keyword>
<dbReference type="EC" id="3.1.3.11" evidence="9"/>
<dbReference type="PANTHER" id="PTHR11556">
    <property type="entry name" value="FRUCTOSE-1,6-BISPHOSPHATASE-RELATED"/>
    <property type="match status" value="1"/>
</dbReference>
<dbReference type="NCBIfam" id="NF006780">
    <property type="entry name" value="PRK09293.1-4"/>
    <property type="match status" value="1"/>
</dbReference>
<dbReference type="EMBL" id="CP006987">
    <property type="protein sequence ID" value="AIC29592.1"/>
    <property type="molecule type" value="Genomic_DNA"/>
</dbReference>
<evidence type="ECO:0000256" key="8">
    <source>
        <dbReference type="ARBA" id="ARBA00023277"/>
    </source>
</evidence>
<dbReference type="GO" id="GO:0000287">
    <property type="term" value="F:magnesium ion binding"/>
    <property type="evidence" value="ECO:0007669"/>
    <property type="project" value="UniProtKB-UniRule"/>
</dbReference>
<feature type="binding site" evidence="9">
    <location>
        <position position="122"/>
    </location>
    <ligand>
        <name>Mg(2+)</name>
        <dbReference type="ChEBI" id="CHEBI:18420"/>
        <label>1</label>
    </ligand>
</feature>
<dbReference type="HAMAP" id="MF_01855">
    <property type="entry name" value="FBPase_class1"/>
    <property type="match status" value="1"/>
</dbReference>
<dbReference type="InterPro" id="IPR033391">
    <property type="entry name" value="FBPase_N"/>
</dbReference>
<dbReference type="InterPro" id="IPR000146">
    <property type="entry name" value="FBPase_class-1"/>
</dbReference>
<dbReference type="Pfam" id="PF00316">
    <property type="entry name" value="FBPase"/>
    <property type="match status" value="1"/>
</dbReference>
<dbReference type="CDD" id="cd00354">
    <property type="entry name" value="FBPase"/>
    <property type="match status" value="1"/>
</dbReference>
<dbReference type="InterPro" id="IPR044015">
    <property type="entry name" value="FBPase_C_dom"/>
</dbReference>
<feature type="binding site" evidence="9">
    <location>
        <position position="102"/>
    </location>
    <ligand>
        <name>Mg(2+)</name>
        <dbReference type="ChEBI" id="CHEBI:18420"/>
        <label>1</label>
    </ligand>
</feature>
<dbReference type="RefSeq" id="WP_040139999.1">
    <property type="nucleotide sequence ID" value="NZ_CP006987.1"/>
</dbReference>
<feature type="domain" description="Fructose-1-6-bisphosphatase class 1 C-terminal" evidence="12">
    <location>
        <begin position="200"/>
        <end position="333"/>
    </location>
</feature>
<dbReference type="Pfam" id="PF18913">
    <property type="entry name" value="FBPase_C"/>
    <property type="match status" value="1"/>
</dbReference>
<geneLocation type="plasmid" evidence="13 14">
    <name>pRetIE4771a</name>
</geneLocation>
<feature type="binding site" evidence="9">
    <location>
        <position position="123"/>
    </location>
    <ligand>
        <name>Mg(2+)</name>
        <dbReference type="ChEBI" id="CHEBI:18420"/>
        <label>2</label>
    </ligand>
</feature>
<evidence type="ECO:0000256" key="6">
    <source>
        <dbReference type="ARBA" id="ARBA00022801"/>
    </source>
</evidence>
<evidence type="ECO:0000256" key="7">
    <source>
        <dbReference type="ARBA" id="ARBA00022842"/>
    </source>
</evidence>
<comment type="subunit">
    <text evidence="9">Homotetramer.</text>
</comment>
<dbReference type="InterPro" id="IPR028343">
    <property type="entry name" value="FBPtase"/>
</dbReference>
<dbReference type="PIRSF" id="PIRSF000904">
    <property type="entry name" value="FBPtase_SBPase"/>
    <property type="match status" value="1"/>
</dbReference>
<feature type="binding site" evidence="9">
    <location>
        <position position="210"/>
    </location>
    <ligand>
        <name>substrate</name>
    </ligand>
</feature>
<comment type="caution">
    <text evidence="9">Lacks conserved residue(s) required for the propagation of feature annotation.</text>
</comment>
<dbReference type="KEGG" id="rei:IE4771_PA00086"/>
<comment type="catalytic activity">
    <reaction evidence="1 9">
        <text>beta-D-fructose 1,6-bisphosphate + H2O = beta-D-fructose 6-phosphate + phosphate</text>
        <dbReference type="Rhea" id="RHEA:11064"/>
        <dbReference type="ChEBI" id="CHEBI:15377"/>
        <dbReference type="ChEBI" id="CHEBI:32966"/>
        <dbReference type="ChEBI" id="CHEBI:43474"/>
        <dbReference type="ChEBI" id="CHEBI:57634"/>
        <dbReference type="EC" id="3.1.3.11"/>
    </reaction>
</comment>
<dbReference type="GO" id="GO:0005829">
    <property type="term" value="C:cytosol"/>
    <property type="evidence" value="ECO:0007669"/>
    <property type="project" value="TreeGrafter"/>
</dbReference>
<evidence type="ECO:0000259" key="11">
    <source>
        <dbReference type="Pfam" id="PF00316"/>
    </source>
</evidence>
<keyword evidence="7 9" id="KW-0460">Magnesium</keyword>